<feature type="region of interest" description="Disordered" evidence="1">
    <location>
        <begin position="40"/>
        <end position="96"/>
    </location>
</feature>
<evidence type="ECO:0000313" key="3">
    <source>
        <dbReference type="Proteomes" id="UP001139477"/>
    </source>
</evidence>
<dbReference type="AlphaFoldDB" id="A0A9X2JQ37"/>
<feature type="non-terminal residue" evidence="2">
    <location>
        <position position="1"/>
    </location>
</feature>
<accession>A0A9X2JQ37</accession>
<dbReference type="Proteomes" id="UP001139477">
    <property type="component" value="Unassembled WGS sequence"/>
</dbReference>
<reference evidence="2" key="1">
    <citation type="submission" date="2022-06" db="EMBL/GenBank/DDBJ databases">
        <title>Limimaricola sediminis sp. nov., isolated from an intertidal sediment.</title>
        <authorList>
            <person name="Shao X."/>
        </authorList>
    </citation>
    <scope>NUCLEOTIDE SEQUENCE</scope>
    <source>
        <strain evidence="2">ASW11-118</strain>
    </source>
</reference>
<proteinExistence type="predicted"/>
<gene>
    <name evidence="2" type="ORF">NHG85_01235</name>
</gene>
<keyword evidence="3" id="KW-1185">Reference proteome</keyword>
<name>A0A9X2JQ37_9RHOB</name>
<evidence type="ECO:0000313" key="2">
    <source>
        <dbReference type="EMBL" id="MCP1167161.1"/>
    </source>
</evidence>
<dbReference type="RefSeq" id="WP_253329035.1">
    <property type="nucleotide sequence ID" value="NZ_JAMYXC010000018.1"/>
</dbReference>
<dbReference type="EMBL" id="JAMYXC010000018">
    <property type="protein sequence ID" value="MCP1167161.1"/>
    <property type="molecule type" value="Genomic_DNA"/>
</dbReference>
<feature type="compositionally biased region" description="Basic and acidic residues" evidence="1">
    <location>
        <begin position="56"/>
        <end position="77"/>
    </location>
</feature>
<evidence type="ECO:0000256" key="1">
    <source>
        <dbReference type="SAM" id="MobiDB-lite"/>
    </source>
</evidence>
<comment type="caution">
    <text evidence="2">The sequence shown here is derived from an EMBL/GenBank/DDBJ whole genome shotgun (WGS) entry which is preliminary data.</text>
</comment>
<sequence length="96" mass="11162">TLRYKSTVKILPPSLPPERVKVDDFHAARSRLILPLPWPTFSPPFSQMNASPIYGHGDRDRQNDGRLQRPRRPESMRRQRCPIGMGLKWRRGGDED</sequence>
<protein>
    <submittedName>
        <fullName evidence="2">Uncharacterized protein</fullName>
    </submittedName>
</protein>
<organism evidence="2 3">
    <name type="scientific">Limimaricola litoreus</name>
    <dbReference type="NCBI Taxonomy" id="2955316"/>
    <lineage>
        <taxon>Bacteria</taxon>
        <taxon>Pseudomonadati</taxon>
        <taxon>Pseudomonadota</taxon>
        <taxon>Alphaproteobacteria</taxon>
        <taxon>Rhodobacterales</taxon>
        <taxon>Paracoccaceae</taxon>
        <taxon>Limimaricola</taxon>
    </lineage>
</organism>